<dbReference type="Gene3D" id="3.10.20.90">
    <property type="entry name" value="Phosphatidylinositol 3-kinase Catalytic Subunit, Chain A, domain 1"/>
    <property type="match status" value="1"/>
</dbReference>
<name>A0A8C3UKK3_CATUS</name>
<evidence type="ECO:0000256" key="1">
    <source>
        <dbReference type="SAM" id="MobiDB-lite"/>
    </source>
</evidence>
<evidence type="ECO:0000313" key="4">
    <source>
        <dbReference type="Proteomes" id="UP000694563"/>
    </source>
</evidence>
<feature type="region of interest" description="Disordered" evidence="1">
    <location>
        <begin position="186"/>
        <end position="210"/>
    </location>
</feature>
<keyword evidence="4" id="KW-1185">Reference proteome</keyword>
<dbReference type="InterPro" id="IPR039664">
    <property type="entry name" value="GRB/APBB1IP"/>
</dbReference>
<feature type="compositionally biased region" description="Basic and acidic residues" evidence="1">
    <location>
        <begin position="23"/>
        <end position="37"/>
    </location>
</feature>
<dbReference type="SUPFAM" id="SSF54236">
    <property type="entry name" value="Ubiquitin-like"/>
    <property type="match status" value="1"/>
</dbReference>
<dbReference type="PROSITE" id="PS50200">
    <property type="entry name" value="RA"/>
    <property type="match status" value="1"/>
</dbReference>
<sequence>HGALWGCPHLSSLWEPPEQDGGPGERDGGEGPPEVKRSQPLFIHGSRWEEPRASSLPSIPNPFPELCSPSNSPILSSPALGQAPPREGTSHVVKVFGEDGACRSLEASAATTARQLCETLVRRTRALHDHSWALVELHQHLALGERPWGHSRAWSTGLQTLLMSLCPSQSAAWRTTSRWWRCRAPGPRVPTAASCSARTSPSTSSSRATR</sequence>
<dbReference type="Pfam" id="PF21989">
    <property type="entry name" value="RA_2"/>
    <property type="match status" value="1"/>
</dbReference>
<evidence type="ECO:0000313" key="3">
    <source>
        <dbReference type="Ensembl" id="ENSCUSP00005016978.1"/>
    </source>
</evidence>
<accession>A0A8C3UKK3</accession>
<reference evidence="3" key="2">
    <citation type="submission" date="2025-08" db="UniProtKB">
        <authorList>
            <consortium name="Ensembl"/>
        </authorList>
    </citation>
    <scope>IDENTIFICATION</scope>
</reference>
<dbReference type="Proteomes" id="UP000694563">
    <property type="component" value="Chromosome 23"/>
</dbReference>
<reference evidence="3" key="1">
    <citation type="submission" date="2020-10" db="EMBL/GenBank/DDBJ databases">
        <title>Catharus ustulatus (Swainson's thrush) genome, bCatUst1, primary haplotype v2.</title>
        <authorList>
            <person name="Delmore K."/>
            <person name="Vafadar M."/>
            <person name="Formenti G."/>
            <person name="Chow W."/>
            <person name="Pelan S."/>
            <person name="Howe K."/>
            <person name="Rhie A."/>
            <person name="Mountcastle J."/>
            <person name="Haase B."/>
            <person name="Fedrigo O."/>
            <person name="Jarvis E.D."/>
        </authorList>
    </citation>
    <scope>NUCLEOTIDE SEQUENCE [LARGE SCALE GENOMIC DNA]</scope>
</reference>
<feature type="region of interest" description="Disordered" evidence="1">
    <location>
        <begin position="1"/>
        <end position="63"/>
    </location>
</feature>
<protein>
    <recommendedName>
        <fullName evidence="2">Ras-associating domain-containing protein</fullName>
    </recommendedName>
</protein>
<dbReference type="Ensembl" id="ENSCUST00005017627.1">
    <property type="protein sequence ID" value="ENSCUSP00005016978.1"/>
    <property type="gene ID" value="ENSCUSG00005010897.1"/>
</dbReference>
<dbReference type="InterPro" id="IPR000159">
    <property type="entry name" value="RA_dom"/>
</dbReference>
<feature type="compositionally biased region" description="Low complexity" evidence="1">
    <location>
        <begin position="191"/>
        <end position="210"/>
    </location>
</feature>
<dbReference type="PANTHER" id="PTHR11243:SF25">
    <property type="entry name" value="GROWTH FACTOR RECEPTOR-BOUND PROTEIN 7"/>
    <property type="match status" value="1"/>
</dbReference>
<dbReference type="GO" id="GO:0007165">
    <property type="term" value="P:signal transduction"/>
    <property type="evidence" value="ECO:0007669"/>
    <property type="project" value="InterPro"/>
</dbReference>
<organism evidence="3 4">
    <name type="scientific">Catharus ustulatus</name>
    <name type="common">Russet-backed thrush</name>
    <name type="synonym">Hylocichla ustulatus</name>
    <dbReference type="NCBI Taxonomy" id="91951"/>
    <lineage>
        <taxon>Eukaryota</taxon>
        <taxon>Metazoa</taxon>
        <taxon>Chordata</taxon>
        <taxon>Craniata</taxon>
        <taxon>Vertebrata</taxon>
        <taxon>Euteleostomi</taxon>
        <taxon>Archelosauria</taxon>
        <taxon>Archosauria</taxon>
        <taxon>Dinosauria</taxon>
        <taxon>Saurischia</taxon>
        <taxon>Theropoda</taxon>
        <taxon>Coelurosauria</taxon>
        <taxon>Aves</taxon>
        <taxon>Neognathae</taxon>
        <taxon>Neoaves</taxon>
        <taxon>Telluraves</taxon>
        <taxon>Australaves</taxon>
        <taxon>Passeriformes</taxon>
        <taxon>Turdidae</taxon>
        <taxon>Catharus</taxon>
    </lineage>
</organism>
<dbReference type="PANTHER" id="PTHR11243">
    <property type="entry name" value="GROWTH FACTOR RECEPTOR-BOUND PROTEIN"/>
    <property type="match status" value="1"/>
</dbReference>
<evidence type="ECO:0000259" key="2">
    <source>
        <dbReference type="PROSITE" id="PS50200"/>
    </source>
</evidence>
<feature type="domain" description="Ras-associating" evidence="2">
    <location>
        <begin position="89"/>
        <end position="140"/>
    </location>
</feature>
<reference evidence="3" key="3">
    <citation type="submission" date="2025-09" db="UniProtKB">
        <authorList>
            <consortium name="Ensembl"/>
        </authorList>
    </citation>
    <scope>IDENTIFICATION</scope>
</reference>
<dbReference type="AlphaFoldDB" id="A0A8C3UKK3"/>
<dbReference type="InterPro" id="IPR029071">
    <property type="entry name" value="Ubiquitin-like_domsf"/>
</dbReference>
<proteinExistence type="predicted"/>